<dbReference type="Proteomes" id="UP000319852">
    <property type="component" value="Chromosome"/>
</dbReference>
<protein>
    <recommendedName>
        <fullName evidence="2">Flavinylation-associated cytochrome domain-containing protein</fullName>
    </recommendedName>
</protein>
<dbReference type="EMBL" id="CP036263">
    <property type="protein sequence ID" value="QDS98781.1"/>
    <property type="molecule type" value="Genomic_DNA"/>
</dbReference>
<dbReference type="KEGG" id="amob:HG15A2_20660"/>
<feature type="transmembrane region" description="Helical" evidence="1">
    <location>
        <begin position="12"/>
        <end position="39"/>
    </location>
</feature>
<organism evidence="3 4">
    <name type="scientific">Adhaeretor mobilis</name>
    <dbReference type="NCBI Taxonomy" id="1930276"/>
    <lineage>
        <taxon>Bacteria</taxon>
        <taxon>Pseudomonadati</taxon>
        <taxon>Planctomycetota</taxon>
        <taxon>Planctomycetia</taxon>
        <taxon>Pirellulales</taxon>
        <taxon>Lacipirellulaceae</taxon>
        <taxon>Adhaeretor</taxon>
    </lineage>
</organism>
<evidence type="ECO:0000259" key="2">
    <source>
        <dbReference type="Pfam" id="PF14358"/>
    </source>
</evidence>
<sequence>MLNMAKKLNKTAINFWLDAFLLCIFLALCWSSVVVRYVFPPAANSEGWTLWGGDYLAWTDIQFVTLCLMVAAVLLHIMLHWTWVCGVIASWNRKRLGSTEKPQADTGSRTLWGVGLLILIVNVLGVAIAAAVLTIQGPI</sequence>
<reference evidence="3 4" key="1">
    <citation type="submission" date="2019-02" db="EMBL/GenBank/DDBJ databases">
        <title>Deep-cultivation of Planctomycetes and their phenomic and genomic characterization uncovers novel biology.</title>
        <authorList>
            <person name="Wiegand S."/>
            <person name="Jogler M."/>
            <person name="Boedeker C."/>
            <person name="Pinto D."/>
            <person name="Vollmers J."/>
            <person name="Rivas-Marin E."/>
            <person name="Kohn T."/>
            <person name="Peeters S.H."/>
            <person name="Heuer A."/>
            <person name="Rast P."/>
            <person name="Oberbeckmann S."/>
            <person name="Bunk B."/>
            <person name="Jeske O."/>
            <person name="Meyerdierks A."/>
            <person name="Storesund J.E."/>
            <person name="Kallscheuer N."/>
            <person name="Luecker S."/>
            <person name="Lage O.M."/>
            <person name="Pohl T."/>
            <person name="Merkel B.J."/>
            <person name="Hornburger P."/>
            <person name="Mueller R.-W."/>
            <person name="Bruemmer F."/>
            <person name="Labrenz M."/>
            <person name="Spormann A.M."/>
            <person name="Op den Camp H."/>
            <person name="Overmann J."/>
            <person name="Amann R."/>
            <person name="Jetten M.S.M."/>
            <person name="Mascher T."/>
            <person name="Medema M.H."/>
            <person name="Devos D.P."/>
            <person name="Kaster A.-K."/>
            <person name="Ovreas L."/>
            <person name="Rohde M."/>
            <person name="Galperin M.Y."/>
            <person name="Jogler C."/>
        </authorList>
    </citation>
    <scope>NUCLEOTIDE SEQUENCE [LARGE SCALE GENOMIC DNA]</scope>
    <source>
        <strain evidence="3 4">HG15A2</strain>
    </source>
</reference>
<name>A0A517MV75_9BACT</name>
<feature type="transmembrane region" description="Helical" evidence="1">
    <location>
        <begin position="61"/>
        <end position="89"/>
    </location>
</feature>
<dbReference type="OrthoDB" id="292310at2"/>
<keyword evidence="1" id="KW-0812">Transmembrane</keyword>
<dbReference type="Pfam" id="PF14358">
    <property type="entry name" value="DUF4405"/>
    <property type="match status" value="1"/>
</dbReference>
<dbReference type="InterPro" id="IPR025517">
    <property type="entry name" value="DUF4405"/>
</dbReference>
<evidence type="ECO:0000256" key="1">
    <source>
        <dbReference type="SAM" id="Phobius"/>
    </source>
</evidence>
<gene>
    <name evidence="3" type="ORF">HG15A2_20660</name>
</gene>
<keyword evidence="1" id="KW-1133">Transmembrane helix</keyword>
<accession>A0A517MV75</accession>
<evidence type="ECO:0000313" key="3">
    <source>
        <dbReference type="EMBL" id="QDS98781.1"/>
    </source>
</evidence>
<keyword evidence="1" id="KW-0472">Membrane</keyword>
<evidence type="ECO:0000313" key="4">
    <source>
        <dbReference type="Proteomes" id="UP000319852"/>
    </source>
</evidence>
<dbReference type="AlphaFoldDB" id="A0A517MV75"/>
<keyword evidence="4" id="KW-1185">Reference proteome</keyword>
<feature type="domain" description="Flavinylation-associated cytochrome" evidence="2">
    <location>
        <begin position="16"/>
        <end position="81"/>
    </location>
</feature>
<feature type="transmembrane region" description="Helical" evidence="1">
    <location>
        <begin position="110"/>
        <end position="135"/>
    </location>
</feature>
<proteinExistence type="predicted"/>